<proteinExistence type="inferred from homology"/>
<dbReference type="PANTHER" id="PTHR13063:SF10">
    <property type="entry name" value="NITRIC OXIDE SYNTHASE-INTERACTING PROTEIN"/>
    <property type="match status" value="1"/>
</dbReference>
<comment type="subcellular location">
    <subcellularLocation>
        <location evidence="2">Cytoplasm</location>
    </subcellularLocation>
    <subcellularLocation>
        <location evidence="1">Nucleus</location>
    </subcellularLocation>
</comment>
<dbReference type="SUPFAM" id="SSF57850">
    <property type="entry name" value="RING/U-box"/>
    <property type="match status" value="1"/>
</dbReference>
<dbReference type="Proteomes" id="UP000694520">
    <property type="component" value="Chromosome 20"/>
</dbReference>
<dbReference type="Ensembl" id="ENSBGRT00000044628.1">
    <property type="protein sequence ID" value="ENSBGRP00000038498.1"/>
    <property type="gene ID" value="ENSBGRG00000024116.1"/>
</dbReference>
<evidence type="ECO:0000256" key="2">
    <source>
        <dbReference type="ARBA" id="ARBA00004496"/>
    </source>
</evidence>
<dbReference type="CDD" id="cd16662">
    <property type="entry name" value="RING-Ubox2_NOSIP"/>
    <property type="match status" value="1"/>
</dbReference>
<sequence>MLRGSPGQRADVWRVAVNYWPCFLVLSCLCSPDGYLYEREAILEYILHQKKEIARQMKAYEKQRGARREEQKELQRAAAQDHVRGFLEKEAAIVSRPLNPFTPKAASAGNGPDNAQPGCSAGPAGKDKDKALPSFWIPSLTPEAKATKLEKPSRIVTCPMSGKPLRMSDLTPVRFTPLDSSVDRVGLITRSERYVCAVTRDSLSNATPCAVLRPSGAVVTLECVEKLIRKDMVDPVTGEKLTDRDIIVLQRVSGAPWPSGNPALLLEAPPFYFSPALIKPGPPQPASPPQLGNPHGTLSSYRAAPASRAPE</sequence>
<dbReference type="GeneTree" id="ENSGT00390000015505"/>
<dbReference type="GO" id="GO:0061630">
    <property type="term" value="F:ubiquitin protein ligase activity"/>
    <property type="evidence" value="ECO:0007669"/>
    <property type="project" value="InterPro"/>
</dbReference>
<evidence type="ECO:0000256" key="8">
    <source>
        <dbReference type="ARBA" id="ARBA00032934"/>
    </source>
</evidence>
<keyword evidence="11" id="KW-1185">Reference proteome</keyword>
<gene>
    <name evidence="10" type="primary">NOSIP</name>
</gene>
<evidence type="ECO:0000256" key="7">
    <source>
        <dbReference type="ARBA" id="ARBA00029661"/>
    </source>
</evidence>
<dbReference type="InterPro" id="IPR013083">
    <property type="entry name" value="Znf_RING/FYVE/PHD"/>
</dbReference>
<evidence type="ECO:0000313" key="11">
    <source>
        <dbReference type="Proteomes" id="UP000694520"/>
    </source>
</evidence>
<organism evidence="10 11">
    <name type="scientific">Bos mutus grunniens</name>
    <name type="common">Wild yak</name>
    <name type="synonym">Bos grunniens</name>
    <dbReference type="NCBI Taxonomy" id="30521"/>
    <lineage>
        <taxon>Eukaryota</taxon>
        <taxon>Metazoa</taxon>
        <taxon>Chordata</taxon>
        <taxon>Craniata</taxon>
        <taxon>Vertebrata</taxon>
        <taxon>Euteleostomi</taxon>
        <taxon>Mammalia</taxon>
        <taxon>Eutheria</taxon>
        <taxon>Laurasiatheria</taxon>
        <taxon>Artiodactyla</taxon>
        <taxon>Ruminantia</taxon>
        <taxon>Pecora</taxon>
        <taxon>Bovidae</taxon>
        <taxon>Bovinae</taxon>
        <taxon>Bos</taxon>
    </lineage>
</organism>
<evidence type="ECO:0000256" key="3">
    <source>
        <dbReference type="ARBA" id="ARBA00008126"/>
    </source>
</evidence>
<feature type="region of interest" description="Disordered" evidence="9">
    <location>
        <begin position="277"/>
        <end position="311"/>
    </location>
</feature>
<evidence type="ECO:0000256" key="6">
    <source>
        <dbReference type="ARBA" id="ARBA00023242"/>
    </source>
</evidence>
<protein>
    <recommendedName>
        <fullName evidence="4">Nitric oxide synthase-interacting protein</fullName>
    </recommendedName>
    <alternativeName>
        <fullName evidence="7">E3 ubiquitin-protein ligase NOSIP</fullName>
    </alternativeName>
    <alternativeName>
        <fullName evidence="8">RING-type E3 ubiquitin transferase NOSIP</fullName>
    </alternativeName>
</protein>
<feature type="region of interest" description="Disordered" evidence="9">
    <location>
        <begin position="102"/>
        <end position="126"/>
    </location>
</feature>
<dbReference type="Gene3D" id="3.30.40.10">
    <property type="entry name" value="Zinc/RING finger domain, C3HC4 (zinc finger)"/>
    <property type="match status" value="1"/>
</dbReference>
<feature type="compositionally biased region" description="Low complexity" evidence="9">
    <location>
        <begin position="289"/>
        <end position="311"/>
    </location>
</feature>
<name>A0A8B9YPA0_BOSMU</name>
<accession>A0A8B9YPA0</accession>
<dbReference type="InterPro" id="IPR016818">
    <property type="entry name" value="NOSIP"/>
</dbReference>
<dbReference type="AlphaFoldDB" id="A0A8B9YPA0"/>
<keyword evidence="6" id="KW-0539">Nucleus</keyword>
<dbReference type="PROSITE" id="PS51257">
    <property type="entry name" value="PROKAR_LIPOPROTEIN"/>
    <property type="match status" value="1"/>
</dbReference>
<evidence type="ECO:0000313" key="10">
    <source>
        <dbReference type="Ensembl" id="ENSBGRP00000038498.1"/>
    </source>
</evidence>
<dbReference type="PANTHER" id="PTHR13063">
    <property type="entry name" value="ENOS INTERACTING PROTEIN"/>
    <property type="match status" value="1"/>
</dbReference>
<evidence type="ECO:0000256" key="1">
    <source>
        <dbReference type="ARBA" id="ARBA00004123"/>
    </source>
</evidence>
<reference evidence="10" key="1">
    <citation type="submission" date="2019-05" db="EMBL/GenBank/DDBJ databases">
        <authorList>
            <person name="Zhang S."/>
            <person name="Liu J."/>
        </authorList>
    </citation>
    <scope>NUCLEOTIDE SEQUENCE [LARGE SCALE GENOMIC DNA]</scope>
</reference>
<comment type="similarity">
    <text evidence="3">Belongs to the NOSIP family.</text>
</comment>
<evidence type="ECO:0000256" key="4">
    <source>
        <dbReference type="ARBA" id="ARBA00016935"/>
    </source>
</evidence>
<dbReference type="FunFam" id="3.30.40.10:FF:000251">
    <property type="entry name" value="Nitric oxide synthase-interacting protein"/>
    <property type="match status" value="1"/>
</dbReference>
<dbReference type="GO" id="GO:0005634">
    <property type="term" value="C:nucleus"/>
    <property type="evidence" value="ECO:0007669"/>
    <property type="project" value="UniProtKB-SubCell"/>
</dbReference>
<dbReference type="Ensembl" id="ENSBGRT00000044590.1">
    <property type="protein sequence ID" value="ENSBGRP00000038467.1"/>
    <property type="gene ID" value="ENSBGRG00000024116.1"/>
</dbReference>
<evidence type="ECO:0000256" key="5">
    <source>
        <dbReference type="ARBA" id="ARBA00022490"/>
    </source>
</evidence>
<reference evidence="10" key="2">
    <citation type="submission" date="2025-05" db="UniProtKB">
        <authorList>
            <consortium name="Ensembl"/>
        </authorList>
    </citation>
    <scope>IDENTIFICATION</scope>
</reference>
<evidence type="ECO:0000256" key="9">
    <source>
        <dbReference type="SAM" id="MobiDB-lite"/>
    </source>
</evidence>
<keyword evidence="5" id="KW-0963">Cytoplasm</keyword>
<dbReference type="GO" id="GO:0005737">
    <property type="term" value="C:cytoplasm"/>
    <property type="evidence" value="ECO:0007669"/>
    <property type="project" value="UniProtKB-SubCell"/>
</dbReference>